<dbReference type="Proteomes" id="UP000245657">
    <property type="component" value="Unassembled WGS sequence"/>
</dbReference>
<sequence length="550" mass="62418">MKQKRPSDKSEVKSIQGKKSYNKDSSGKNISGSDSRRKQDTKINKKSGKPRNTQNRSHKNKPYEPVGPKFPSVLEDLISQFITEKTGKPYQDQIFLDRLRQAIVAQKAAYWREKPGKSVKYGRGYDILAYLAYQVPVYFTQFRSLLQNLKPESILPHDVVALDIGTGPGVVPLAIIDIWKDLKKGYLDIYAIERSVEHIEAYNYLTREYTKDKPDIRIHDVIHDDLTKISDASLAQLPEHVNLITFQNVLAELEHLSIPTRAAIVCSFTKRLTDDGLLIIVEPAEMRHATSLRLLQNELIKNGLNIYSPCAYLWGSGCDPSSCWTFKEEPPIQATSLMTLLAGEEEAYRFINTDRKYAYAILTKKQINACAYRIPRKTRMVRLSHMEKNEGRSISVAGLRMSEDIGTKGMHIFKFCDGTCREPAYLVLSARNRRPGHGALFSAKYGDPLTITGVQVRRHKQHKAWNLVINQDSRIERPDTGGMIPRANTSEPDTYTDHEDHFSPSNSHTNNSDDNFHPVEIITNRTVSSVDRGVGKETKSKRSRNKKSGQ</sequence>
<dbReference type="GO" id="GO:0046872">
    <property type="term" value="F:metal ion binding"/>
    <property type="evidence" value="ECO:0007669"/>
    <property type="project" value="UniProtKB-KW"/>
</dbReference>
<evidence type="ECO:0000256" key="3">
    <source>
        <dbReference type="ARBA" id="ARBA00023004"/>
    </source>
</evidence>
<dbReference type="OrthoDB" id="117536at2157"/>
<dbReference type="InterPro" id="IPR058470">
    <property type="entry name" value="DUF8157_N"/>
</dbReference>
<evidence type="ECO:0000259" key="7">
    <source>
        <dbReference type="Pfam" id="PF26487"/>
    </source>
</evidence>
<dbReference type="AlphaFoldDB" id="A0A2V2NCN6"/>
<keyword evidence="3" id="KW-0408">Iron</keyword>
<feature type="compositionally biased region" description="Basic residues" evidence="5">
    <location>
        <begin position="541"/>
        <end position="550"/>
    </location>
</feature>
<dbReference type="GeneID" id="97549538"/>
<dbReference type="Pfam" id="PF09243">
    <property type="entry name" value="Rsm22"/>
    <property type="match status" value="1"/>
</dbReference>
<evidence type="ECO:0000259" key="6">
    <source>
        <dbReference type="Pfam" id="PF26486"/>
    </source>
</evidence>
<dbReference type="Gene3D" id="3.40.50.150">
    <property type="entry name" value="Vaccinia Virus protein VP39"/>
    <property type="match status" value="1"/>
</dbReference>
<evidence type="ECO:0000256" key="1">
    <source>
        <dbReference type="ARBA" id="ARBA00022723"/>
    </source>
</evidence>
<keyword evidence="8" id="KW-0489">Methyltransferase</keyword>
<dbReference type="RefSeq" id="WP_109967447.1">
    <property type="nucleotide sequence ID" value="NZ_CP176093.1"/>
</dbReference>
<dbReference type="GO" id="GO:0032259">
    <property type="term" value="P:methylation"/>
    <property type="evidence" value="ECO:0007669"/>
    <property type="project" value="UniProtKB-KW"/>
</dbReference>
<name>A0A2V2NCN6_9EURY</name>
<feature type="compositionally biased region" description="Polar residues" evidence="5">
    <location>
        <begin position="503"/>
        <end position="513"/>
    </location>
</feature>
<dbReference type="GO" id="GO:0008168">
    <property type="term" value="F:methyltransferase activity"/>
    <property type="evidence" value="ECO:0007669"/>
    <property type="project" value="UniProtKB-KW"/>
</dbReference>
<feature type="compositionally biased region" description="Basic and acidic residues" evidence="5">
    <location>
        <begin position="34"/>
        <end position="43"/>
    </location>
</feature>
<feature type="compositionally biased region" description="Basic and acidic residues" evidence="5">
    <location>
        <begin position="1"/>
        <end position="12"/>
    </location>
</feature>
<proteinExistence type="predicted"/>
<keyword evidence="1" id="KW-0479">Metal-binding</keyword>
<dbReference type="InterPro" id="IPR015324">
    <property type="entry name" value="Ribosomal_Rsm22-like"/>
</dbReference>
<dbReference type="GO" id="GO:0051536">
    <property type="term" value="F:iron-sulfur cluster binding"/>
    <property type="evidence" value="ECO:0007669"/>
    <property type="project" value="UniProtKB-KW"/>
</dbReference>
<accession>A0A2V2NCN6</accession>
<keyword evidence="2" id="KW-0809">Transit peptide</keyword>
<evidence type="ECO:0000313" key="8">
    <source>
        <dbReference type="EMBL" id="PWR74168.1"/>
    </source>
</evidence>
<keyword evidence="8" id="KW-0808">Transferase</keyword>
<feature type="region of interest" description="Disordered" evidence="5">
    <location>
        <begin position="476"/>
        <end position="550"/>
    </location>
</feature>
<feature type="domain" description="DUF8157" evidence="6">
    <location>
        <begin position="5"/>
        <end position="52"/>
    </location>
</feature>
<comment type="caution">
    <text evidence="8">The sequence shown here is derived from an EMBL/GenBank/DDBJ whole genome shotgun (WGS) entry which is preliminary data.</text>
</comment>
<dbReference type="EMBL" id="QGMY01000002">
    <property type="protein sequence ID" value="PWR74168.1"/>
    <property type="molecule type" value="Genomic_DNA"/>
</dbReference>
<feature type="domain" description="DUF8157" evidence="7">
    <location>
        <begin position="384"/>
        <end position="477"/>
    </location>
</feature>
<keyword evidence="4" id="KW-0411">Iron-sulfur</keyword>
<dbReference type="Pfam" id="PF26487">
    <property type="entry name" value="DUF8157_C"/>
    <property type="match status" value="1"/>
</dbReference>
<keyword evidence="9" id="KW-1185">Reference proteome</keyword>
<evidence type="ECO:0000313" key="9">
    <source>
        <dbReference type="Proteomes" id="UP000245657"/>
    </source>
</evidence>
<evidence type="ECO:0000256" key="5">
    <source>
        <dbReference type="SAM" id="MobiDB-lite"/>
    </source>
</evidence>
<reference evidence="8 9" key="1">
    <citation type="submission" date="2018-05" db="EMBL/GenBank/DDBJ databases">
        <title>Draft genome of Methanospirillum lacunae Ki8-1.</title>
        <authorList>
            <person name="Dueholm M.S."/>
            <person name="Nielsen P.H."/>
            <person name="Bakmann L.F."/>
            <person name="Otzen D.E."/>
        </authorList>
    </citation>
    <scope>NUCLEOTIDE SEQUENCE [LARGE SCALE GENOMIC DNA]</scope>
    <source>
        <strain evidence="8 9">Ki8-1</strain>
    </source>
</reference>
<dbReference type="GO" id="GO:0006412">
    <property type="term" value="P:translation"/>
    <property type="evidence" value="ECO:0007669"/>
    <property type="project" value="InterPro"/>
</dbReference>
<dbReference type="InterPro" id="IPR029063">
    <property type="entry name" value="SAM-dependent_MTases_sf"/>
</dbReference>
<evidence type="ECO:0000256" key="4">
    <source>
        <dbReference type="ARBA" id="ARBA00023014"/>
    </source>
</evidence>
<organism evidence="8 9">
    <name type="scientific">Methanospirillum lacunae</name>
    <dbReference type="NCBI Taxonomy" id="668570"/>
    <lineage>
        <taxon>Archaea</taxon>
        <taxon>Methanobacteriati</taxon>
        <taxon>Methanobacteriota</taxon>
        <taxon>Stenosarchaea group</taxon>
        <taxon>Methanomicrobia</taxon>
        <taxon>Methanomicrobiales</taxon>
        <taxon>Methanospirillaceae</taxon>
        <taxon>Methanospirillum</taxon>
    </lineage>
</organism>
<dbReference type="InterPro" id="IPR058959">
    <property type="entry name" value="DUF8157_C"/>
</dbReference>
<dbReference type="Pfam" id="PF26486">
    <property type="entry name" value="DUF8157"/>
    <property type="match status" value="1"/>
</dbReference>
<gene>
    <name evidence="8" type="ORF">DK846_03170</name>
</gene>
<protein>
    <submittedName>
        <fullName evidence="8">Ribosomal methyltransferase</fullName>
    </submittedName>
</protein>
<feature type="region of interest" description="Disordered" evidence="5">
    <location>
        <begin position="1"/>
        <end position="68"/>
    </location>
</feature>
<evidence type="ECO:0000256" key="2">
    <source>
        <dbReference type="ARBA" id="ARBA00022946"/>
    </source>
</evidence>
<dbReference type="SUPFAM" id="SSF53335">
    <property type="entry name" value="S-adenosyl-L-methionine-dependent methyltransferases"/>
    <property type="match status" value="1"/>
</dbReference>